<organism evidence="7 8">
    <name type="scientific">Hoylesella buccalis DNF00853</name>
    <dbReference type="NCBI Taxonomy" id="1401074"/>
    <lineage>
        <taxon>Bacteria</taxon>
        <taxon>Pseudomonadati</taxon>
        <taxon>Bacteroidota</taxon>
        <taxon>Bacteroidia</taxon>
        <taxon>Bacteroidales</taxon>
        <taxon>Prevotellaceae</taxon>
        <taxon>Hoylesella</taxon>
    </lineage>
</organism>
<comment type="caution">
    <text evidence="7">The sequence shown here is derived from an EMBL/GenBank/DDBJ whole genome shotgun (WGS) entry which is preliminary data.</text>
</comment>
<dbReference type="Pfam" id="PF08281">
    <property type="entry name" value="Sigma70_r4_2"/>
    <property type="match status" value="1"/>
</dbReference>
<evidence type="ECO:0000313" key="8">
    <source>
        <dbReference type="Proteomes" id="UP000029556"/>
    </source>
</evidence>
<dbReference type="GO" id="GO:0003677">
    <property type="term" value="F:DNA binding"/>
    <property type="evidence" value="ECO:0007669"/>
    <property type="project" value="InterPro"/>
</dbReference>
<dbReference type="InterPro" id="IPR007627">
    <property type="entry name" value="RNA_pol_sigma70_r2"/>
</dbReference>
<dbReference type="PANTHER" id="PTHR43133">
    <property type="entry name" value="RNA POLYMERASE ECF-TYPE SIGMA FACTO"/>
    <property type="match status" value="1"/>
</dbReference>
<dbReference type="InterPro" id="IPR014284">
    <property type="entry name" value="RNA_pol_sigma-70_dom"/>
</dbReference>
<dbReference type="PRINTS" id="PR00038">
    <property type="entry name" value="HTHLUXR"/>
</dbReference>
<dbReference type="AlphaFoldDB" id="A0A095ZNH0"/>
<dbReference type="GO" id="GO:0016987">
    <property type="term" value="F:sigma factor activity"/>
    <property type="evidence" value="ECO:0007669"/>
    <property type="project" value="UniProtKB-KW"/>
</dbReference>
<gene>
    <name evidence="7" type="ORF">HMPREF2137_03445</name>
</gene>
<dbReference type="InterPro" id="IPR013325">
    <property type="entry name" value="RNA_pol_sigma_r2"/>
</dbReference>
<dbReference type="CDD" id="cd06171">
    <property type="entry name" value="Sigma70_r4"/>
    <property type="match status" value="1"/>
</dbReference>
<dbReference type="RefSeq" id="WP_052042631.1">
    <property type="nucleotide sequence ID" value="NZ_JRNN01000034.1"/>
</dbReference>
<dbReference type="Gene3D" id="1.10.10.10">
    <property type="entry name" value="Winged helix-like DNA-binding domain superfamily/Winged helix DNA-binding domain"/>
    <property type="match status" value="1"/>
</dbReference>
<dbReference type="InterPro" id="IPR014327">
    <property type="entry name" value="RNA_pol_sigma70_bacteroid"/>
</dbReference>
<dbReference type="EMBL" id="JRNN01000034">
    <property type="protein sequence ID" value="KGF35926.1"/>
    <property type="molecule type" value="Genomic_DNA"/>
</dbReference>
<evidence type="ECO:0000256" key="1">
    <source>
        <dbReference type="ARBA" id="ARBA00010641"/>
    </source>
</evidence>
<feature type="domain" description="RNA polymerase sigma-70 region 2" evidence="5">
    <location>
        <begin position="25"/>
        <end position="90"/>
    </location>
</feature>
<keyword evidence="4" id="KW-0804">Transcription</keyword>
<dbReference type="SUPFAM" id="SSF88946">
    <property type="entry name" value="Sigma2 domain of RNA polymerase sigma factors"/>
    <property type="match status" value="1"/>
</dbReference>
<evidence type="ECO:0000256" key="3">
    <source>
        <dbReference type="ARBA" id="ARBA00023082"/>
    </source>
</evidence>
<evidence type="ECO:0000313" key="7">
    <source>
        <dbReference type="EMBL" id="KGF35926.1"/>
    </source>
</evidence>
<evidence type="ECO:0000256" key="4">
    <source>
        <dbReference type="ARBA" id="ARBA00023163"/>
    </source>
</evidence>
<dbReference type="Gene3D" id="1.10.1740.10">
    <property type="match status" value="1"/>
</dbReference>
<dbReference type="InterPro" id="IPR013249">
    <property type="entry name" value="RNA_pol_sigma70_r4_t2"/>
</dbReference>
<evidence type="ECO:0000256" key="2">
    <source>
        <dbReference type="ARBA" id="ARBA00023015"/>
    </source>
</evidence>
<sequence length="188" mass="21833">MSKKIITVGQTCPQDIECLKAYDVLFTRYYAKVRNFVYAIVKDENEAEDIAQDIFLKLWIQRDKIGIVDNWDAYLYAMARNYTLNALKQKVHEHNLRSYPEAGIPEENSLEEMIFSEELKAIIENVISKMPDQRRRVFTMSRLQGMTNQEIAQALNISKRTVETHISAALAQIRRVVTMAVVFHFLVS</sequence>
<dbReference type="Pfam" id="PF04542">
    <property type="entry name" value="Sigma70_r2"/>
    <property type="match status" value="1"/>
</dbReference>
<dbReference type="NCBIfam" id="TIGR02937">
    <property type="entry name" value="sigma70-ECF"/>
    <property type="match status" value="1"/>
</dbReference>
<evidence type="ECO:0000259" key="5">
    <source>
        <dbReference type="Pfam" id="PF04542"/>
    </source>
</evidence>
<evidence type="ECO:0000259" key="6">
    <source>
        <dbReference type="Pfam" id="PF08281"/>
    </source>
</evidence>
<dbReference type="InterPro" id="IPR000792">
    <property type="entry name" value="Tscrpt_reg_LuxR_C"/>
</dbReference>
<dbReference type="InterPro" id="IPR036388">
    <property type="entry name" value="WH-like_DNA-bd_sf"/>
</dbReference>
<dbReference type="InterPro" id="IPR039425">
    <property type="entry name" value="RNA_pol_sigma-70-like"/>
</dbReference>
<comment type="similarity">
    <text evidence="1">Belongs to the sigma-70 factor family. ECF subfamily.</text>
</comment>
<keyword evidence="3" id="KW-0731">Sigma factor</keyword>
<keyword evidence="2" id="KW-0805">Transcription regulation</keyword>
<dbReference type="OrthoDB" id="1493347at2"/>
<accession>A0A095ZNH0</accession>
<dbReference type="NCBIfam" id="TIGR02985">
    <property type="entry name" value="Sig70_bacteroi1"/>
    <property type="match status" value="1"/>
</dbReference>
<reference evidence="7 8" key="1">
    <citation type="submission" date="2014-07" db="EMBL/GenBank/DDBJ databases">
        <authorList>
            <person name="McCorrison J."/>
            <person name="Sanka R."/>
            <person name="Torralba M."/>
            <person name="Gillis M."/>
            <person name="Haft D.H."/>
            <person name="Methe B."/>
            <person name="Sutton G."/>
            <person name="Nelson K.E."/>
        </authorList>
    </citation>
    <scope>NUCLEOTIDE SEQUENCE [LARGE SCALE GENOMIC DNA]</scope>
    <source>
        <strain evidence="7 8">DNF00853</strain>
    </source>
</reference>
<dbReference type="InterPro" id="IPR013324">
    <property type="entry name" value="RNA_pol_sigma_r3/r4-like"/>
</dbReference>
<proteinExistence type="inferred from homology"/>
<dbReference type="Proteomes" id="UP000029556">
    <property type="component" value="Unassembled WGS sequence"/>
</dbReference>
<feature type="domain" description="RNA polymerase sigma factor 70 region 4 type 2" evidence="6">
    <location>
        <begin position="122"/>
        <end position="172"/>
    </location>
</feature>
<dbReference type="PANTHER" id="PTHR43133:SF46">
    <property type="entry name" value="RNA POLYMERASE SIGMA-70 FACTOR ECF SUBFAMILY"/>
    <property type="match status" value="1"/>
</dbReference>
<protein>
    <submittedName>
        <fullName evidence="7">RNA polymerase sigma-70 factor</fullName>
    </submittedName>
</protein>
<dbReference type="SUPFAM" id="SSF88659">
    <property type="entry name" value="Sigma3 and sigma4 domains of RNA polymerase sigma factors"/>
    <property type="match status" value="1"/>
</dbReference>
<name>A0A095ZNH0_9BACT</name>
<dbReference type="GO" id="GO:0006352">
    <property type="term" value="P:DNA-templated transcription initiation"/>
    <property type="evidence" value="ECO:0007669"/>
    <property type="project" value="InterPro"/>
</dbReference>